<feature type="compositionally biased region" description="Pro residues" evidence="15">
    <location>
        <begin position="119"/>
        <end position="128"/>
    </location>
</feature>
<dbReference type="SUPFAM" id="SSF52540">
    <property type="entry name" value="P-loop containing nucleoside triphosphate hydrolases"/>
    <property type="match status" value="1"/>
</dbReference>
<keyword evidence="14" id="KW-0479">Metal-binding</keyword>
<dbReference type="GO" id="GO:0015031">
    <property type="term" value="P:protein transport"/>
    <property type="evidence" value="ECO:0007669"/>
    <property type="project" value="InterPro"/>
</dbReference>
<evidence type="ECO:0000256" key="13">
    <source>
        <dbReference type="PIRSR" id="PIRSR606689-1"/>
    </source>
</evidence>
<keyword evidence="12" id="KW-0131">Cell cycle</keyword>
<keyword evidence="16" id="KW-0732">Signal</keyword>
<keyword evidence="11" id="KW-0458">Lysosome</keyword>
<proteinExistence type="inferred from homology"/>
<evidence type="ECO:0000256" key="10">
    <source>
        <dbReference type="ARBA" id="ARBA00023136"/>
    </source>
</evidence>
<feature type="chain" id="PRO_5035261510" evidence="16">
    <location>
        <begin position="31"/>
        <end position="477"/>
    </location>
</feature>
<evidence type="ECO:0000256" key="8">
    <source>
        <dbReference type="ARBA" id="ARBA00022753"/>
    </source>
</evidence>
<name>A0A8J6A882_GALPY</name>
<dbReference type="Proteomes" id="UP000700334">
    <property type="component" value="Unassembled WGS sequence"/>
</dbReference>
<keyword evidence="14" id="KW-0460">Magnesium</keyword>
<dbReference type="InterPro" id="IPR006689">
    <property type="entry name" value="Small_GTPase_ARF/SAR"/>
</dbReference>
<evidence type="ECO:0000256" key="12">
    <source>
        <dbReference type="ARBA" id="ARBA00023306"/>
    </source>
</evidence>
<evidence type="ECO:0000256" key="11">
    <source>
        <dbReference type="ARBA" id="ARBA00023228"/>
    </source>
</evidence>
<reference evidence="17" key="1">
    <citation type="journal article" date="2021" name="Evol. Appl.">
        <title>The genome of the Pyrenean desman and the effects of bottlenecks and inbreeding on the genomic landscape of an endangered species.</title>
        <authorList>
            <person name="Escoda L."/>
            <person name="Castresana J."/>
        </authorList>
    </citation>
    <scope>NUCLEOTIDE SEQUENCE</scope>
    <source>
        <strain evidence="17">IBE-C5619</strain>
    </source>
</reference>
<evidence type="ECO:0000256" key="9">
    <source>
        <dbReference type="ARBA" id="ARBA00023134"/>
    </source>
</evidence>
<comment type="similarity">
    <text evidence="4">Belongs to the small GTPase superfamily. Arf family.</text>
</comment>
<organism evidence="17 18">
    <name type="scientific">Galemys pyrenaicus</name>
    <name type="common">Iberian desman</name>
    <name type="synonym">Pyrenean desman</name>
    <dbReference type="NCBI Taxonomy" id="202257"/>
    <lineage>
        <taxon>Eukaryota</taxon>
        <taxon>Metazoa</taxon>
        <taxon>Chordata</taxon>
        <taxon>Craniata</taxon>
        <taxon>Vertebrata</taxon>
        <taxon>Euteleostomi</taxon>
        <taxon>Mammalia</taxon>
        <taxon>Eutheria</taxon>
        <taxon>Laurasiatheria</taxon>
        <taxon>Eulipotyphla</taxon>
        <taxon>Talpidae</taxon>
        <taxon>Galemys</taxon>
    </lineage>
</organism>
<dbReference type="EMBL" id="JAGFMF010011663">
    <property type="protein sequence ID" value="KAG8516851.1"/>
    <property type="molecule type" value="Genomic_DNA"/>
</dbReference>
<gene>
    <name evidence="17" type="ORF">J0S82_013405</name>
</gene>
<dbReference type="GO" id="GO:0005765">
    <property type="term" value="C:lysosomal membrane"/>
    <property type="evidence" value="ECO:0007669"/>
    <property type="project" value="TreeGrafter"/>
</dbReference>
<dbReference type="GO" id="GO:0005525">
    <property type="term" value="F:GTP binding"/>
    <property type="evidence" value="ECO:0007669"/>
    <property type="project" value="UniProtKB-KW"/>
</dbReference>
<dbReference type="PANTHER" id="PTHR45732:SF13">
    <property type="entry name" value="ADP-RIBOSYLATION FACTOR-LIKE PROTEIN 8B"/>
    <property type="match status" value="1"/>
</dbReference>
<dbReference type="PROSITE" id="PS51417">
    <property type="entry name" value="ARF"/>
    <property type="match status" value="1"/>
</dbReference>
<evidence type="ECO:0000256" key="6">
    <source>
        <dbReference type="ARBA" id="ARBA00022618"/>
    </source>
</evidence>
<feature type="binding site" evidence="13">
    <location>
        <position position="329"/>
    </location>
    <ligand>
        <name>GTP</name>
        <dbReference type="ChEBI" id="CHEBI:37565"/>
    </ligand>
</feature>
<keyword evidence="5" id="KW-0963">Cytoplasm</keyword>
<feature type="non-terminal residue" evidence="17">
    <location>
        <position position="1"/>
    </location>
</feature>
<evidence type="ECO:0000313" key="18">
    <source>
        <dbReference type="Proteomes" id="UP000700334"/>
    </source>
</evidence>
<dbReference type="InterPro" id="IPR044154">
    <property type="entry name" value="Arl8a/8b"/>
</dbReference>
<evidence type="ECO:0000256" key="3">
    <source>
        <dbReference type="ARBA" id="ARBA00004608"/>
    </source>
</evidence>
<evidence type="ECO:0000256" key="5">
    <source>
        <dbReference type="ARBA" id="ARBA00022490"/>
    </source>
</evidence>
<dbReference type="PANTHER" id="PTHR45732">
    <property type="entry name" value="ADP-RIBOSYLATION FACTOR-LIKE PROTEIN 8"/>
    <property type="match status" value="1"/>
</dbReference>
<protein>
    <submittedName>
        <fullName evidence="17">ADP-ribosylation factor-like protein 8B</fullName>
    </submittedName>
</protein>
<evidence type="ECO:0000256" key="16">
    <source>
        <dbReference type="SAM" id="SignalP"/>
    </source>
</evidence>
<feature type="binding site" evidence="14">
    <location>
        <position position="307"/>
    </location>
    <ligand>
        <name>Mg(2+)</name>
        <dbReference type="ChEBI" id="CHEBI:18420"/>
    </ligand>
</feature>
<keyword evidence="9 13" id="KW-0342">GTP-binding</keyword>
<keyword evidence="8" id="KW-0967">Endosome</keyword>
<dbReference type="GO" id="GO:0010008">
    <property type="term" value="C:endosome membrane"/>
    <property type="evidence" value="ECO:0007669"/>
    <property type="project" value="UniProtKB-SubCell"/>
</dbReference>
<dbReference type="CDD" id="cd04159">
    <property type="entry name" value="Arl10_like"/>
    <property type="match status" value="1"/>
</dbReference>
<dbReference type="GO" id="GO:0046872">
    <property type="term" value="F:metal ion binding"/>
    <property type="evidence" value="ECO:0007669"/>
    <property type="project" value="UniProtKB-KW"/>
</dbReference>
<dbReference type="SMART" id="SM00178">
    <property type="entry name" value="SAR"/>
    <property type="match status" value="1"/>
</dbReference>
<comment type="caution">
    <text evidence="17">The sequence shown here is derived from an EMBL/GenBank/DDBJ whole genome shotgun (WGS) entry which is preliminary data.</text>
</comment>
<dbReference type="Gene3D" id="3.40.50.300">
    <property type="entry name" value="P-loop containing nucleotide triphosphate hydrolases"/>
    <property type="match status" value="1"/>
</dbReference>
<keyword evidence="10" id="KW-0472">Membrane</keyword>
<dbReference type="AlphaFoldDB" id="A0A8J6A882"/>
<feature type="signal peptide" evidence="16">
    <location>
        <begin position="1"/>
        <end position="30"/>
    </location>
</feature>
<keyword evidence="6" id="KW-0132">Cell division</keyword>
<dbReference type="GO" id="GO:0008089">
    <property type="term" value="P:anterograde axonal transport"/>
    <property type="evidence" value="ECO:0007669"/>
    <property type="project" value="TreeGrafter"/>
</dbReference>
<evidence type="ECO:0000313" key="17">
    <source>
        <dbReference type="EMBL" id="KAG8516851.1"/>
    </source>
</evidence>
<evidence type="ECO:0000256" key="2">
    <source>
        <dbReference type="ARBA" id="ARBA00004496"/>
    </source>
</evidence>
<dbReference type="GO" id="GO:0051301">
    <property type="term" value="P:cell division"/>
    <property type="evidence" value="ECO:0007669"/>
    <property type="project" value="UniProtKB-KW"/>
</dbReference>
<evidence type="ECO:0000256" key="4">
    <source>
        <dbReference type="ARBA" id="ARBA00010290"/>
    </source>
</evidence>
<dbReference type="GO" id="GO:0003924">
    <property type="term" value="F:GTPase activity"/>
    <property type="evidence" value="ECO:0007669"/>
    <property type="project" value="InterPro"/>
</dbReference>
<dbReference type="GO" id="GO:1904115">
    <property type="term" value="C:axon cytoplasm"/>
    <property type="evidence" value="ECO:0007669"/>
    <property type="project" value="GOC"/>
</dbReference>
<dbReference type="PRINTS" id="PR00328">
    <property type="entry name" value="SAR1GTPBP"/>
</dbReference>
<dbReference type="Pfam" id="PF00025">
    <property type="entry name" value="Arf"/>
    <property type="match status" value="1"/>
</dbReference>
<feature type="region of interest" description="Disordered" evidence="15">
    <location>
        <begin position="102"/>
        <end position="129"/>
    </location>
</feature>
<evidence type="ECO:0000256" key="7">
    <source>
        <dbReference type="ARBA" id="ARBA00022741"/>
    </source>
</evidence>
<feature type="binding site" evidence="13">
    <location>
        <begin position="385"/>
        <end position="388"/>
    </location>
    <ligand>
        <name>GTP</name>
        <dbReference type="ChEBI" id="CHEBI:37565"/>
    </ligand>
</feature>
<dbReference type="SMART" id="SM00175">
    <property type="entry name" value="RAB"/>
    <property type="match status" value="1"/>
</dbReference>
<keyword evidence="18" id="KW-1185">Reference proteome</keyword>
<dbReference type="InterPro" id="IPR027417">
    <property type="entry name" value="P-loop_NTPase"/>
</dbReference>
<evidence type="ECO:0000256" key="14">
    <source>
        <dbReference type="PIRSR" id="PIRSR606689-2"/>
    </source>
</evidence>
<dbReference type="SMART" id="SM00177">
    <property type="entry name" value="ARF"/>
    <property type="match status" value="1"/>
</dbReference>
<dbReference type="OrthoDB" id="2011769at2759"/>
<keyword evidence="7 13" id="KW-0547">Nucleotide-binding</keyword>
<evidence type="ECO:0000256" key="1">
    <source>
        <dbReference type="ARBA" id="ARBA00004371"/>
    </source>
</evidence>
<accession>A0A8J6A882</accession>
<sequence length="477" mass="52630">RRVCSWVSCWRRGDVVLAGLILLRIPAALSSSDASCPYSDVVVKMSSVDMGLRHRSAVRGEPGCPRGGAALALTRLLLSQGRETRRVARSLNLGVSRGAGSRMRRLEQLSPQPEALHPPRVPPRPSPWRHPAACSVRPAAWACPRDGPRSRFLGSSALCRVRPACRETPCSPSRERTARPPRWSEAAWTRRRVPAFRFVGGGLGSEIVAPGVVFSFLSPAVQLPQQQHHSPPPHAACLTAASCRASDRVSGDRSPSVVNSPKNHVLRWHERSVDVRGLCPVRVGSPVSLTSRFVLQSGQFSEDMIPTVGFNMRKVTKGNVTIKIWDIGGQPRFRSMWERYCRGVNAIVYMIDAADREKIEASRNELHNLLDKPQLQGIPVLVLGNKRDLPNALDEKQLIEKMNLSAIQDREICCYSISCKEKDNIGKKWLLGKRWPPRAGRLRFAPRPASVVPFAMPPPPLQGPAWAPCLLAAKKAP</sequence>
<evidence type="ECO:0000256" key="15">
    <source>
        <dbReference type="SAM" id="MobiDB-lite"/>
    </source>
</evidence>
<comment type="subcellular location">
    <subcellularLocation>
        <location evidence="2">Cytoplasm</location>
    </subcellularLocation>
    <subcellularLocation>
        <location evidence="3">Endosome membrane</location>
    </subcellularLocation>
    <subcellularLocation>
        <location evidence="1">Lysosome</location>
    </subcellularLocation>
</comment>